<sequence length="711" mass="81019">MAASRSQTIRQSLHLYIDPSPYHVHPLPIASPDASTSPSVRSTTGTIGTIGTTASTSTSLTTPIDEWNIFSVLCLHEFQTTDTDQLGFRKNEILEVVKQEESGWWAAMRRDENFIGWIPANFVVPLSEEMSEKLRNIREELRIYEYTAEELYNNAATAPSFAPLYDSEPELSPSPTYPRRNYSSPRNLHSPRNYQYLSPQSEAQSGQRSWPYPPPSPSTPMPQPPVAQPLYIDKPTPPTPKEEEMTSPRDPAITRARREGIMRFDSLSRKGSTRQPIPAQIPWYLRPRFADQLDFDSEGHVRFGTLVALVEKLASDSFSTKEAHKLAEDMTFRNIFLMTFRTFMTADQLFDMLVERYRMNHPEQAEGAEYEDWKERFLLPTQKRVLTIFTMWLEDHRLLEEEPHIAGRMTEFLTFIAPPSLLATTAKLIIQSIERLTFANPSQNPSVQPKRRRRSRAHKGDLLRMDAADLAEQLALLEHKNYVKISPQECITYSSSQMSPAVANLCAFCGTHDKLGAWVKMSILTNEALGKRADTVDFWIKVAEKCRNLHNYASMSSLITALSSTVISKLHLTWAHVGRKSALDNLLKYNEPSGGFAGYRLLLSNVEGSCVPFIGMYLTDICHIGDQYPDDGERISFIRRQRWFETVSAVLRYQSRPYNIAESESTRNYILTNLQIGSLKDPAWFWVKSKEVQETEMAHADIRRGLEAAGF</sequence>
<evidence type="ECO:0000313" key="2">
    <source>
        <dbReference type="Proteomes" id="UP000308600"/>
    </source>
</evidence>
<gene>
    <name evidence="1" type="ORF">BDN72DRAFT_830673</name>
</gene>
<evidence type="ECO:0000313" key="1">
    <source>
        <dbReference type="EMBL" id="TFK77505.1"/>
    </source>
</evidence>
<dbReference type="EMBL" id="ML208259">
    <property type="protein sequence ID" value="TFK77505.1"/>
    <property type="molecule type" value="Genomic_DNA"/>
</dbReference>
<proteinExistence type="predicted"/>
<protein>
    <submittedName>
        <fullName evidence="1">Ras GEF</fullName>
    </submittedName>
</protein>
<keyword evidence="2" id="KW-1185">Reference proteome</keyword>
<name>A0ACD3BHW5_9AGAR</name>
<accession>A0ACD3BHW5</accession>
<dbReference type="Proteomes" id="UP000308600">
    <property type="component" value="Unassembled WGS sequence"/>
</dbReference>
<reference evidence="1 2" key="1">
    <citation type="journal article" date="2019" name="Nat. Ecol. Evol.">
        <title>Megaphylogeny resolves global patterns of mushroom evolution.</title>
        <authorList>
            <person name="Varga T."/>
            <person name="Krizsan K."/>
            <person name="Foldi C."/>
            <person name="Dima B."/>
            <person name="Sanchez-Garcia M."/>
            <person name="Sanchez-Ramirez S."/>
            <person name="Szollosi G.J."/>
            <person name="Szarkandi J.G."/>
            <person name="Papp V."/>
            <person name="Albert L."/>
            <person name="Andreopoulos W."/>
            <person name="Angelini C."/>
            <person name="Antonin V."/>
            <person name="Barry K.W."/>
            <person name="Bougher N.L."/>
            <person name="Buchanan P."/>
            <person name="Buyck B."/>
            <person name="Bense V."/>
            <person name="Catcheside P."/>
            <person name="Chovatia M."/>
            <person name="Cooper J."/>
            <person name="Damon W."/>
            <person name="Desjardin D."/>
            <person name="Finy P."/>
            <person name="Geml J."/>
            <person name="Haridas S."/>
            <person name="Hughes K."/>
            <person name="Justo A."/>
            <person name="Karasinski D."/>
            <person name="Kautmanova I."/>
            <person name="Kiss B."/>
            <person name="Kocsube S."/>
            <person name="Kotiranta H."/>
            <person name="LaButti K.M."/>
            <person name="Lechner B.E."/>
            <person name="Liimatainen K."/>
            <person name="Lipzen A."/>
            <person name="Lukacs Z."/>
            <person name="Mihaltcheva S."/>
            <person name="Morgado L.N."/>
            <person name="Niskanen T."/>
            <person name="Noordeloos M.E."/>
            <person name="Ohm R.A."/>
            <person name="Ortiz-Santana B."/>
            <person name="Ovrebo C."/>
            <person name="Racz N."/>
            <person name="Riley R."/>
            <person name="Savchenko A."/>
            <person name="Shiryaev A."/>
            <person name="Soop K."/>
            <person name="Spirin V."/>
            <person name="Szebenyi C."/>
            <person name="Tomsovsky M."/>
            <person name="Tulloss R.E."/>
            <person name="Uehling J."/>
            <person name="Grigoriev I.V."/>
            <person name="Vagvolgyi C."/>
            <person name="Papp T."/>
            <person name="Martin F.M."/>
            <person name="Miettinen O."/>
            <person name="Hibbett D.S."/>
            <person name="Nagy L.G."/>
        </authorList>
    </citation>
    <scope>NUCLEOTIDE SEQUENCE [LARGE SCALE GENOMIC DNA]</scope>
    <source>
        <strain evidence="1 2">NL-1719</strain>
    </source>
</reference>
<organism evidence="1 2">
    <name type="scientific">Pluteus cervinus</name>
    <dbReference type="NCBI Taxonomy" id="181527"/>
    <lineage>
        <taxon>Eukaryota</taxon>
        <taxon>Fungi</taxon>
        <taxon>Dikarya</taxon>
        <taxon>Basidiomycota</taxon>
        <taxon>Agaricomycotina</taxon>
        <taxon>Agaricomycetes</taxon>
        <taxon>Agaricomycetidae</taxon>
        <taxon>Agaricales</taxon>
        <taxon>Pluteineae</taxon>
        <taxon>Pluteaceae</taxon>
        <taxon>Pluteus</taxon>
    </lineage>
</organism>